<proteinExistence type="predicted"/>
<dbReference type="AlphaFoldDB" id="F4QDV1"/>
<dbReference type="GeneID" id="14865604"/>
<sequence length="176" mass="19279">MNQDLKCKRRGGGRGGGVYDTKSGILIMSTAAQTITASAASSVSVALVPITTISASPAAATTTTTTPPTVYQRLIGDRFKPTFSLRQVQRIRNKTSFLLRRHTNGDEVLQAEVLRSLSMSKHGRGIKTTLDPKGEKINEDGTVFMSPRDFSCINIIRKMHKEAKDGKKNYYNNSTQ</sequence>
<protein>
    <submittedName>
        <fullName evidence="1">Uncharacterized protein</fullName>
    </submittedName>
</protein>
<evidence type="ECO:0000313" key="2">
    <source>
        <dbReference type="Proteomes" id="UP000007797"/>
    </source>
</evidence>
<evidence type="ECO:0000313" key="1">
    <source>
        <dbReference type="EMBL" id="EGG13898.1"/>
    </source>
</evidence>
<dbReference type="RefSeq" id="XP_004350606.1">
    <property type="nucleotide sequence ID" value="XM_004350555.1"/>
</dbReference>
<keyword evidence="2" id="KW-1185">Reference proteome</keyword>
<gene>
    <name evidence="1" type="ORF">DFA_11659</name>
</gene>
<reference evidence="2" key="1">
    <citation type="journal article" date="2011" name="Genome Res.">
        <title>Phylogeny-wide analysis of social amoeba genomes highlights ancient origins for complex intercellular communication.</title>
        <authorList>
            <person name="Heidel A.J."/>
            <person name="Lawal H.M."/>
            <person name="Felder M."/>
            <person name="Schilde C."/>
            <person name="Helps N.R."/>
            <person name="Tunggal B."/>
            <person name="Rivero F."/>
            <person name="John U."/>
            <person name="Schleicher M."/>
            <person name="Eichinger L."/>
            <person name="Platzer M."/>
            <person name="Noegel A.A."/>
            <person name="Schaap P."/>
            <person name="Gloeckner G."/>
        </authorList>
    </citation>
    <scope>NUCLEOTIDE SEQUENCE [LARGE SCALE GENOMIC DNA]</scope>
    <source>
        <strain evidence="2">SH3</strain>
    </source>
</reference>
<accession>F4QDV1</accession>
<dbReference type="EMBL" id="GL883029">
    <property type="protein sequence ID" value="EGG13898.1"/>
    <property type="molecule type" value="Genomic_DNA"/>
</dbReference>
<dbReference type="Proteomes" id="UP000007797">
    <property type="component" value="Unassembled WGS sequence"/>
</dbReference>
<name>F4QDV1_CACFS</name>
<dbReference type="KEGG" id="dfa:DFA_11659"/>
<organism evidence="1 2">
    <name type="scientific">Cavenderia fasciculata</name>
    <name type="common">Slime mold</name>
    <name type="synonym">Dictyostelium fasciculatum</name>
    <dbReference type="NCBI Taxonomy" id="261658"/>
    <lineage>
        <taxon>Eukaryota</taxon>
        <taxon>Amoebozoa</taxon>
        <taxon>Evosea</taxon>
        <taxon>Eumycetozoa</taxon>
        <taxon>Dictyostelia</taxon>
        <taxon>Acytosteliales</taxon>
        <taxon>Cavenderiaceae</taxon>
        <taxon>Cavenderia</taxon>
    </lineage>
</organism>